<evidence type="ECO:0000313" key="6">
    <source>
        <dbReference type="EMBL" id="RZT93835.1"/>
    </source>
</evidence>
<dbReference type="InterPro" id="IPR018060">
    <property type="entry name" value="HTH_AraC"/>
</dbReference>
<dbReference type="EMBL" id="SHKP01000008">
    <property type="protein sequence ID" value="RZT93835.1"/>
    <property type="molecule type" value="Genomic_DNA"/>
</dbReference>
<dbReference type="GO" id="GO:0000976">
    <property type="term" value="F:transcription cis-regulatory region binding"/>
    <property type="evidence" value="ECO:0007669"/>
    <property type="project" value="TreeGrafter"/>
</dbReference>
<dbReference type="Gene3D" id="1.10.10.60">
    <property type="entry name" value="Homeodomain-like"/>
    <property type="match status" value="1"/>
</dbReference>
<dbReference type="Pfam" id="PF12833">
    <property type="entry name" value="HTH_18"/>
    <property type="match status" value="1"/>
</dbReference>
<dbReference type="SMART" id="SM00342">
    <property type="entry name" value="HTH_ARAC"/>
    <property type="match status" value="1"/>
</dbReference>
<dbReference type="Proteomes" id="UP000293671">
    <property type="component" value="Unassembled WGS sequence"/>
</dbReference>
<feature type="compositionally biased region" description="Low complexity" evidence="4">
    <location>
        <begin position="343"/>
        <end position="354"/>
    </location>
</feature>
<dbReference type="PROSITE" id="PS01124">
    <property type="entry name" value="HTH_ARAC_FAMILY_2"/>
    <property type="match status" value="1"/>
</dbReference>
<dbReference type="GO" id="GO:0003700">
    <property type="term" value="F:DNA-binding transcription factor activity"/>
    <property type="evidence" value="ECO:0007669"/>
    <property type="project" value="InterPro"/>
</dbReference>
<dbReference type="SUPFAM" id="SSF46689">
    <property type="entry name" value="Homeodomain-like"/>
    <property type="match status" value="1"/>
</dbReference>
<dbReference type="RefSeq" id="WP_130434335.1">
    <property type="nucleotide sequence ID" value="NZ_SHKP01000008.1"/>
</dbReference>
<keyword evidence="3" id="KW-0804">Transcription</keyword>
<comment type="caution">
    <text evidence="6">The sequence shown here is derived from an EMBL/GenBank/DDBJ whole genome shotgun (WGS) entry which is preliminary data.</text>
</comment>
<feature type="region of interest" description="Disordered" evidence="4">
    <location>
        <begin position="334"/>
        <end position="354"/>
    </location>
</feature>
<keyword evidence="2" id="KW-0238">DNA-binding</keyword>
<sequence length="354" mass="39021">MTSLVRTTVLHGYEKLARSIGADPAHELKRVGLSLEALKNPDSFISFIACIRVLEHTASTANCPDLGLRLIQAQQSGVLGPLTALMRHAPTLEQALLAGSRHLFVLSPEIHFAVAPVASDRHLVDLTFEIAVRQLTARAQIVEQSLGFIVQVLRLVTQGRVRPLLALVPHSRLGSLRRYAEVLGCECQFDTPVAGIRIAASDLAIPLPEHNPLLQQMAQTYIEECFGSPQQLFSDRVRLLIRRFLDSQSATLPVIADDLAIHPKTLQRRLLAEGHQFKDLLDEVRRDRFLELVAQSGAFSLTQLALLLGYSEQAALTRSCRRWFGCSPTVLRRRSLPNPSESPPAIARASSPPA</sequence>
<accession>A0A4Q7VB40</accession>
<name>A0A4Q7VB40_9BURK</name>
<dbReference type="InterPro" id="IPR009057">
    <property type="entry name" value="Homeodomain-like_sf"/>
</dbReference>
<evidence type="ECO:0000256" key="3">
    <source>
        <dbReference type="ARBA" id="ARBA00023163"/>
    </source>
</evidence>
<dbReference type="OrthoDB" id="6506763at2"/>
<proteinExistence type="predicted"/>
<dbReference type="GO" id="GO:0005829">
    <property type="term" value="C:cytosol"/>
    <property type="evidence" value="ECO:0007669"/>
    <property type="project" value="TreeGrafter"/>
</dbReference>
<organism evidence="6 7">
    <name type="scientific">Rivibacter subsaxonicus</name>
    <dbReference type="NCBI Taxonomy" id="457575"/>
    <lineage>
        <taxon>Bacteria</taxon>
        <taxon>Pseudomonadati</taxon>
        <taxon>Pseudomonadota</taxon>
        <taxon>Betaproteobacteria</taxon>
        <taxon>Burkholderiales</taxon>
        <taxon>Rivibacter</taxon>
    </lineage>
</organism>
<evidence type="ECO:0000256" key="1">
    <source>
        <dbReference type="ARBA" id="ARBA00023015"/>
    </source>
</evidence>
<evidence type="ECO:0000256" key="4">
    <source>
        <dbReference type="SAM" id="MobiDB-lite"/>
    </source>
</evidence>
<dbReference type="InterPro" id="IPR032687">
    <property type="entry name" value="AraC-type_N"/>
</dbReference>
<keyword evidence="1" id="KW-0805">Transcription regulation</keyword>
<keyword evidence="7" id="KW-1185">Reference proteome</keyword>
<protein>
    <submittedName>
        <fullName evidence="6">AraC family transcriptional regulator</fullName>
    </submittedName>
</protein>
<gene>
    <name evidence="6" type="ORF">EV670_3391</name>
</gene>
<evidence type="ECO:0000313" key="7">
    <source>
        <dbReference type="Proteomes" id="UP000293671"/>
    </source>
</evidence>
<feature type="domain" description="HTH araC/xylS-type" evidence="5">
    <location>
        <begin position="235"/>
        <end position="334"/>
    </location>
</feature>
<dbReference type="AlphaFoldDB" id="A0A4Q7VB40"/>
<dbReference type="Pfam" id="PF12625">
    <property type="entry name" value="Arabinose_bd"/>
    <property type="match status" value="1"/>
</dbReference>
<evidence type="ECO:0000259" key="5">
    <source>
        <dbReference type="PROSITE" id="PS01124"/>
    </source>
</evidence>
<dbReference type="PANTHER" id="PTHR47894:SF4">
    <property type="entry name" value="HTH-TYPE TRANSCRIPTIONAL REGULATOR GADX"/>
    <property type="match status" value="1"/>
</dbReference>
<evidence type="ECO:0000256" key="2">
    <source>
        <dbReference type="ARBA" id="ARBA00023125"/>
    </source>
</evidence>
<reference evidence="6 7" key="1">
    <citation type="submission" date="2019-02" db="EMBL/GenBank/DDBJ databases">
        <title>Genomic Encyclopedia of Type Strains, Phase IV (KMG-IV): sequencing the most valuable type-strain genomes for metagenomic binning, comparative biology and taxonomic classification.</title>
        <authorList>
            <person name="Goeker M."/>
        </authorList>
    </citation>
    <scope>NUCLEOTIDE SEQUENCE [LARGE SCALE GENOMIC DNA]</scope>
    <source>
        <strain evidence="6 7">DSM 19570</strain>
    </source>
</reference>
<dbReference type="PANTHER" id="PTHR47894">
    <property type="entry name" value="HTH-TYPE TRANSCRIPTIONAL REGULATOR GADX"/>
    <property type="match status" value="1"/>
</dbReference>